<sequence>MSDKEDNDKFEGDDKFEDTRVLRDRVVMRTCLTRSPWKSCLCSLRKKLEYGGKVYVHKQVHTWDDFQTLLRDNFAPKREEWLVYMDITQKKQESRGRANRNNQLSTQAVCSLNQKEITQPQSCLICRVDGIGRGGEL</sequence>
<dbReference type="EMBL" id="GDQN01005665">
    <property type="protein sequence ID" value="JAT85389.1"/>
    <property type="molecule type" value="Transcribed_RNA"/>
</dbReference>
<proteinExistence type="predicted"/>
<name>A0A1E1WEK9_PECGO</name>
<gene>
    <name evidence="1" type="ORF">g.15964</name>
</gene>
<protein>
    <submittedName>
        <fullName evidence="1">Uncharacterized protein</fullName>
    </submittedName>
</protein>
<organism evidence="1">
    <name type="scientific">Pectinophora gossypiella</name>
    <name type="common">Cotton pink bollworm</name>
    <name type="synonym">Depressaria gossypiella</name>
    <dbReference type="NCBI Taxonomy" id="13191"/>
    <lineage>
        <taxon>Eukaryota</taxon>
        <taxon>Metazoa</taxon>
        <taxon>Ecdysozoa</taxon>
        <taxon>Arthropoda</taxon>
        <taxon>Hexapoda</taxon>
        <taxon>Insecta</taxon>
        <taxon>Pterygota</taxon>
        <taxon>Neoptera</taxon>
        <taxon>Endopterygota</taxon>
        <taxon>Lepidoptera</taxon>
        <taxon>Glossata</taxon>
        <taxon>Ditrysia</taxon>
        <taxon>Gelechioidea</taxon>
        <taxon>Gelechiidae</taxon>
        <taxon>Apatetrinae</taxon>
        <taxon>Pectinophora</taxon>
    </lineage>
</organism>
<accession>A0A1E1WEK9</accession>
<reference evidence="1" key="1">
    <citation type="submission" date="2015-09" db="EMBL/GenBank/DDBJ databases">
        <title>De novo assembly of Pectinophora gossypiella (Pink Bollworm) gut transcriptome.</title>
        <authorList>
            <person name="Tassone E.E."/>
        </authorList>
    </citation>
    <scope>NUCLEOTIDE SEQUENCE</scope>
</reference>
<evidence type="ECO:0000313" key="1">
    <source>
        <dbReference type="EMBL" id="JAT85389.1"/>
    </source>
</evidence>
<dbReference type="AlphaFoldDB" id="A0A1E1WEK9"/>